<keyword evidence="2" id="KW-0808">Transferase</keyword>
<comment type="caution">
    <text evidence="7">The sequence shown here is derived from an EMBL/GenBank/DDBJ whole genome shotgun (WGS) entry which is preliminary data.</text>
</comment>
<dbReference type="InterPro" id="IPR008271">
    <property type="entry name" value="Ser/Thr_kinase_AS"/>
</dbReference>
<organism evidence="7 8">
    <name type="scientific">Zophobas morio</name>
    <dbReference type="NCBI Taxonomy" id="2755281"/>
    <lineage>
        <taxon>Eukaryota</taxon>
        <taxon>Metazoa</taxon>
        <taxon>Ecdysozoa</taxon>
        <taxon>Arthropoda</taxon>
        <taxon>Hexapoda</taxon>
        <taxon>Insecta</taxon>
        <taxon>Pterygota</taxon>
        <taxon>Neoptera</taxon>
        <taxon>Endopterygota</taxon>
        <taxon>Coleoptera</taxon>
        <taxon>Polyphaga</taxon>
        <taxon>Cucujiformia</taxon>
        <taxon>Tenebrionidae</taxon>
        <taxon>Zophobas</taxon>
    </lineage>
</organism>
<accession>A0AA38HF76</accession>
<evidence type="ECO:0000256" key="2">
    <source>
        <dbReference type="ARBA" id="ARBA00022679"/>
    </source>
</evidence>
<dbReference type="GO" id="GO:0005524">
    <property type="term" value="F:ATP binding"/>
    <property type="evidence" value="ECO:0007669"/>
    <property type="project" value="UniProtKB-KW"/>
</dbReference>
<keyword evidence="1" id="KW-0723">Serine/threonine-protein kinase</keyword>
<dbReference type="Proteomes" id="UP001168821">
    <property type="component" value="Unassembled WGS sequence"/>
</dbReference>
<dbReference type="Pfam" id="PF00069">
    <property type="entry name" value="Pkinase"/>
    <property type="match status" value="1"/>
</dbReference>
<reference evidence="7" key="1">
    <citation type="journal article" date="2023" name="G3 (Bethesda)">
        <title>Whole genome assemblies of Zophobas morio and Tenebrio molitor.</title>
        <authorList>
            <person name="Kaur S."/>
            <person name="Stinson S.A."/>
            <person name="diCenzo G.C."/>
        </authorList>
    </citation>
    <scope>NUCLEOTIDE SEQUENCE</scope>
    <source>
        <strain evidence="7">QUZm001</strain>
    </source>
</reference>
<evidence type="ECO:0000313" key="8">
    <source>
        <dbReference type="Proteomes" id="UP001168821"/>
    </source>
</evidence>
<dbReference type="PROSITE" id="PS50011">
    <property type="entry name" value="PROTEIN_KINASE_DOM"/>
    <property type="match status" value="1"/>
</dbReference>
<keyword evidence="4" id="KW-0418">Kinase</keyword>
<dbReference type="AlphaFoldDB" id="A0AA38HF76"/>
<evidence type="ECO:0000259" key="6">
    <source>
        <dbReference type="PROSITE" id="PS50011"/>
    </source>
</evidence>
<dbReference type="Gene3D" id="1.10.510.10">
    <property type="entry name" value="Transferase(Phosphotransferase) domain 1"/>
    <property type="match status" value="1"/>
</dbReference>
<keyword evidence="5" id="KW-0067">ATP-binding</keyword>
<feature type="domain" description="Protein kinase" evidence="6">
    <location>
        <begin position="1"/>
        <end position="129"/>
    </location>
</feature>
<dbReference type="SMART" id="SM00220">
    <property type="entry name" value="S_TKc"/>
    <property type="match status" value="1"/>
</dbReference>
<dbReference type="InterPro" id="IPR011009">
    <property type="entry name" value="Kinase-like_dom_sf"/>
</dbReference>
<keyword evidence="3" id="KW-0547">Nucleotide-binding</keyword>
<dbReference type="InterPro" id="IPR000719">
    <property type="entry name" value="Prot_kinase_dom"/>
</dbReference>
<keyword evidence="8" id="KW-1185">Reference proteome</keyword>
<evidence type="ECO:0000256" key="5">
    <source>
        <dbReference type="ARBA" id="ARBA00022840"/>
    </source>
</evidence>
<evidence type="ECO:0000313" key="7">
    <source>
        <dbReference type="EMBL" id="KAJ3615825.1"/>
    </source>
</evidence>
<name>A0AA38HF76_9CUCU</name>
<dbReference type="SUPFAM" id="SSF56112">
    <property type="entry name" value="Protein kinase-like (PK-like)"/>
    <property type="match status" value="1"/>
</dbReference>
<evidence type="ECO:0000256" key="3">
    <source>
        <dbReference type="ARBA" id="ARBA00022741"/>
    </source>
</evidence>
<sequence>MFKTKDSVIIVMECVDGGTYKNRYSDSNDMTLDEIKFYFSRLCSALTSTEKSGIVHRDLKPDNILISAEGEIKLGDYGIAVLKDDDFEARLVIGTPKYMSPESTVGLQLSKLSDIYSLGVMLYESATGT</sequence>
<dbReference type="GO" id="GO:0004674">
    <property type="term" value="F:protein serine/threonine kinase activity"/>
    <property type="evidence" value="ECO:0007669"/>
    <property type="project" value="UniProtKB-KW"/>
</dbReference>
<protein>
    <recommendedName>
        <fullName evidence="6">Protein kinase domain-containing protein</fullName>
    </recommendedName>
</protein>
<dbReference type="PROSITE" id="PS00108">
    <property type="entry name" value="PROTEIN_KINASE_ST"/>
    <property type="match status" value="1"/>
</dbReference>
<evidence type="ECO:0000256" key="1">
    <source>
        <dbReference type="ARBA" id="ARBA00022527"/>
    </source>
</evidence>
<dbReference type="EMBL" id="JALNTZ010003877">
    <property type="protein sequence ID" value="KAJ3615825.1"/>
    <property type="molecule type" value="Genomic_DNA"/>
</dbReference>
<proteinExistence type="predicted"/>
<gene>
    <name evidence="7" type="ORF">Zmor_012271</name>
</gene>
<evidence type="ECO:0000256" key="4">
    <source>
        <dbReference type="ARBA" id="ARBA00022777"/>
    </source>
</evidence>
<dbReference type="PANTHER" id="PTHR24351">
    <property type="entry name" value="RIBOSOMAL PROTEIN S6 KINASE"/>
    <property type="match status" value="1"/>
</dbReference>